<evidence type="ECO:0000313" key="3">
    <source>
        <dbReference type="EMBL" id="MFC0475902.1"/>
    </source>
</evidence>
<keyword evidence="2" id="KW-1133">Transmembrane helix</keyword>
<feature type="coiled-coil region" evidence="1">
    <location>
        <begin position="3"/>
        <end position="30"/>
    </location>
</feature>
<dbReference type="EMBL" id="JBHLUU010000032">
    <property type="protein sequence ID" value="MFC0475902.1"/>
    <property type="molecule type" value="Genomic_DNA"/>
</dbReference>
<dbReference type="RefSeq" id="WP_377058201.1">
    <property type="nucleotide sequence ID" value="NZ_JBHLUU010000032.1"/>
</dbReference>
<keyword evidence="2" id="KW-0472">Membrane</keyword>
<sequence>MNEKEVQSQLEALQKELTEAKQQMAASLAFNEIHHHNQSKVRGIPKSIVWKLLGMVLSILVIIGIIFTIKGTHQATVQSGSFIEQIKDLSSLASSQAYVKAVIEKEDNQLFGKDISTNLPGTKRKFLLIIPGTVTAGVDLTGITESNLHVNEEEKIIEIKLPKASIIQEPTLDFDQAQVFSVEGIFRDEVNWNEAYELAEEAKGLVKEEAISQGLIQVAEQNAEKTFTEFFSALGYRTVITYEE</sequence>
<reference evidence="3 4" key="1">
    <citation type="submission" date="2024-09" db="EMBL/GenBank/DDBJ databases">
        <authorList>
            <person name="Sun Q."/>
            <person name="Mori K."/>
        </authorList>
    </citation>
    <scope>NUCLEOTIDE SEQUENCE [LARGE SCALE GENOMIC DNA]</scope>
    <source>
        <strain evidence="3 4">CGMCC 1.9126</strain>
    </source>
</reference>
<dbReference type="Pfam" id="PF14014">
    <property type="entry name" value="DUF4230"/>
    <property type="match status" value="1"/>
</dbReference>
<gene>
    <name evidence="3" type="ORF">ACFFHF_11660</name>
</gene>
<evidence type="ECO:0000256" key="2">
    <source>
        <dbReference type="SAM" id="Phobius"/>
    </source>
</evidence>
<name>A0ABV6KRE4_9BACI</name>
<dbReference type="InterPro" id="IPR025324">
    <property type="entry name" value="DUF4230"/>
</dbReference>
<organism evidence="3 4">
    <name type="scientific">Robertmurraya beringensis</name>
    <dbReference type="NCBI Taxonomy" id="641660"/>
    <lineage>
        <taxon>Bacteria</taxon>
        <taxon>Bacillati</taxon>
        <taxon>Bacillota</taxon>
        <taxon>Bacilli</taxon>
        <taxon>Bacillales</taxon>
        <taxon>Bacillaceae</taxon>
        <taxon>Robertmurraya</taxon>
    </lineage>
</organism>
<feature type="transmembrane region" description="Helical" evidence="2">
    <location>
        <begin position="48"/>
        <end position="69"/>
    </location>
</feature>
<evidence type="ECO:0000313" key="4">
    <source>
        <dbReference type="Proteomes" id="UP001589738"/>
    </source>
</evidence>
<proteinExistence type="predicted"/>
<keyword evidence="1" id="KW-0175">Coiled coil</keyword>
<accession>A0ABV6KRE4</accession>
<evidence type="ECO:0000256" key="1">
    <source>
        <dbReference type="SAM" id="Coils"/>
    </source>
</evidence>
<keyword evidence="2" id="KW-0812">Transmembrane</keyword>
<protein>
    <submittedName>
        <fullName evidence="3">DUF4230 domain-containing protein</fullName>
    </submittedName>
</protein>
<comment type="caution">
    <text evidence="3">The sequence shown here is derived from an EMBL/GenBank/DDBJ whole genome shotgun (WGS) entry which is preliminary data.</text>
</comment>
<dbReference type="Proteomes" id="UP001589738">
    <property type="component" value="Unassembled WGS sequence"/>
</dbReference>
<keyword evidence="4" id="KW-1185">Reference proteome</keyword>